<dbReference type="EMBL" id="HBHJ01028764">
    <property type="protein sequence ID" value="CAD9708039.1"/>
    <property type="molecule type" value="Transcribed_RNA"/>
</dbReference>
<gene>
    <name evidence="1" type="ORF">RMAR1173_LOCUS19030</name>
</gene>
<protein>
    <recommendedName>
        <fullName evidence="2">SAM domain-containing protein</fullName>
    </recommendedName>
</protein>
<organism evidence="1">
    <name type="scientific">Rhizochromulina marina</name>
    <dbReference type="NCBI Taxonomy" id="1034831"/>
    <lineage>
        <taxon>Eukaryota</taxon>
        <taxon>Sar</taxon>
        <taxon>Stramenopiles</taxon>
        <taxon>Ochrophyta</taxon>
        <taxon>Dictyochophyceae</taxon>
        <taxon>Rhizochromulinales</taxon>
        <taxon>Rhizochromulina</taxon>
    </lineage>
</organism>
<name>A0A7S2SSW2_9STRA</name>
<proteinExistence type="predicted"/>
<evidence type="ECO:0000313" key="1">
    <source>
        <dbReference type="EMBL" id="CAD9708039.1"/>
    </source>
</evidence>
<accession>A0A7S2SSW2</accession>
<reference evidence="1" key="1">
    <citation type="submission" date="2021-01" db="EMBL/GenBank/DDBJ databases">
        <authorList>
            <person name="Corre E."/>
            <person name="Pelletier E."/>
            <person name="Niang G."/>
            <person name="Scheremetjew M."/>
            <person name="Finn R."/>
            <person name="Kale V."/>
            <person name="Holt S."/>
            <person name="Cochrane G."/>
            <person name="Meng A."/>
            <person name="Brown T."/>
            <person name="Cohen L."/>
        </authorList>
    </citation>
    <scope>NUCLEOTIDE SEQUENCE</scope>
    <source>
        <strain evidence="1">CCMP1243</strain>
    </source>
</reference>
<evidence type="ECO:0008006" key="2">
    <source>
        <dbReference type="Google" id="ProtNLM"/>
    </source>
</evidence>
<dbReference type="AlphaFoldDB" id="A0A7S2SSW2"/>
<sequence length="123" mass="13830">MASQVEGRLHDLVSRLFLDMSSNKDVEQQTMAVLHHVLISVFLEQCNLGHYGRGLQAFGVENLADLCDEALISDDELLTDVGLQQIDLEHFRAKTTELKQASSQSVARWIKRLTPRPDLGSRI</sequence>